<evidence type="ECO:0000256" key="1">
    <source>
        <dbReference type="ARBA" id="ARBA00022679"/>
    </source>
</evidence>
<dbReference type="SUPFAM" id="SSF53448">
    <property type="entry name" value="Nucleotide-diphospho-sugar transferases"/>
    <property type="match status" value="1"/>
</dbReference>
<keyword evidence="5" id="KW-1185">Reference proteome</keyword>
<dbReference type="CDD" id="cd04183">
    <property type="entry name" value="GT2_BcE_like"/>
    <property type="match status" value="1"/>
</dbReference>
<feature type="domain" description="Nucleotidyl transferase" evidence="3">
    <location>
        <begin position="8"/>
        <end position="177"/>
    </location>
</feature>
<protein>
    <submittedName>
        <fullName evidence="4">Glycosyl transferase family 2</fullName>
    </submittedName>
</protein>
<dbReference type="PANTHER" id="PTHR43584:SF8">
    <property type="entry name" value="N-ACETYLMURAMATE ALPHA-1-PHOSPHATE URIDYLYLTRANSFERASE"/>
    <property type="match status" value="1"/>
</dbReference>
<dbReference type="PIRSF" id="PIRSF028162">
    <property type="entry name" value="BcbE_prd"/>
    <property type="match status" value="1"/>
</dbReference>
<dbReference type="Pfam" id="PF00483">
    <property type="entry name" value="NTP_transferase"/>
    <property type="match status" value="1"/>
</dbReference>
<evidence type="ECO:0000259" key="3">
    <source>
        <dbReference type="Pfam" id="PF00483"/>
    </source>
</evidence>
<dbReference type="GO" id="GO:0016779">
    <property type="term" value="F:nucleotidyltransferase activity"/>
    <property type="evidence" value="ECO:0007669"/>
    <property type="project" value="UniProtKB-KW"/>
</dbReference>
<dbReference type="Proteomes" id="UP000269265">
    <property type="component" value="Unassembled WGS sequence"/>
</dbReference>
<dbReference type="RefSeq" id="WP_125243275.1">
    <property type="nucleotide sequence ID" value="NZ_RSED01000007.1"/>
</dbReference>
<evidence type="ECO:0000313" key="5">
    <source>
        <dbReference type="Proteomes" id="UP000269265"/>
    </source>
</evidence>
<dbReference type="InterPro" id="IPR029044">
    <property type="entry name" value="Nucleotide-diphossugar_trans"/>
</dbReference>
<dbReference type="EMBL" id="RSED01000007">
    <property type="protein sequence ID" value="RRS04367.1"/>
    <property type="molecule type" value="Genomic_DNA"/>
</dbReference>
<evidence type="ECO:0000313" key="4">
    <source>
        <dbReference type="EMBL" id="RRS04367.1"/>
    </source>
</evidence>
<dbReference type="OrthoDB" id="9788272at2"/>
<proteinExistence type="predicted"/>
<accession>A0A3R8TC23</accession>
<sequence>MLNIVIPMAGAGSRFTKAGYKDPKPLIKVHGTPMIEAVVQNLRPSGPHRFVFIVQAAHAQAYGLRDFLPRISGGGDIIEIDGLTEGAACTVLKARHLIDNAQALMIANSDQYIDCRIDDYLDVMSEQELDGLIMTMTANDPKWSFVALDAHRHVTRVVEKEVISDEATVGIYNFRHGQDFVQAALDMIERDERVNGEFYVAPAYNTLIRRGHRVGIHNIGREADGMYGLGIPSDLELFLSLPLSERFKRG</sequence>
<dbReference type="InterPro" id="IPR050065">
    <property type="entry name" value="GlmU-like"/>
</dbReference>
<keyword evidence="1 4" id="KW-0808">Transferase</keyword>
<dbReference type="AlphaFoldDB" id="A0A3R8TC23"/>
<dbReference type="Gene3D" id="3.90.550.10">
    <property type="entry name" value="Spore Coat Polysaccharide Biosynthesis Protein SpsA, Chain A"/>
    <property type="match status" value="1"/>
</dbReference>
<evidence type="ECO:0000256" key="2">
    <source>
        <dbReference type="ARBA" id="ARBA00022695"/>
    </source>
</evidence>
<comment type="caution">
    <text evidence="4">The sequence shown here is derived from an EMBL/GenBank/DDBJ whole genome shotgun (WGS) entry which is preliminary data.</text>
</comment>
<dbReference type="InterPro" id="IPR016873">
    <property type="entry name" value="Caps_polysacc_synth_BcbE_prd"/>
</dbReference>
<dbReference type="InterPro" id="IPR005835">
    <property type="entry name" value="NTP_transferase_dom"/>
</dbReference>
<reference evidence="4 5" key="1">
    <citation type="submission" date="2018-12" db="EMBL/GenBank/DDBJ databases">
        <title>The whole draft genome of Aquabacterium sp. SJQ9.</title>
        <authorList>
            <person name="Sun L."/>
            <person name="Gao X."/>
            <person name="Chen W."/>
            <person name="Huang K."/>
        </authorList>
    </citation>
    <scope>NUCLEOTIDE SEQUENCE [LARGE SCALE GENOMIC DNA]</scope>
    <source>
        <strain evidence="4 5">SJQ9</strain>
    </source>
</reference>
<organism evidence="4 5">
    <name type="scientific">Aquabacterium soli</name>
    <dbReference type="NCBI Taxonomy" id="2493092"/>
    <lineage>
        <taxon>Bacteria</taxon>
        <taxon>Pseudomonadati</taxon>
        <taxon>Pseudomonadota</taxon>
        <taxon>Betaproteobacteria</taxon>
        <taxon>Burkholderiales</taxon>
        <taxon>Aquabacterium</taxon>
    </lineage>
</organism>
<keyword evidence="2" id="KW-0548">Nucleotidyltransferase</keyword>
<gene>
    <name evidence="4" type="ORF">EIP75_10775</name>
</gene>
<name>A0A3R8TC23_9BURK</name>
<dbReference type="PANTHER" id="PTHR43584">
    <property type="entry name" value="NUCLEOTIDYL TRANSFERASE"/>
    <property type="match status" value="1"/>
</dbReference>